<keyword evidence="3" id="KW-1185">Reference proteome</keyword>
<protein>
    <submittedName>
        <fullName evidence="2">Uncharacterized protein</fullName>
    </submittedName>
</protein>
<sequence>MRQALALLLPLLLSSTGHAGGGNDTVAVGAAGKVYAVFTEQGSVQYGTRKLTINLYEKKDGRLLWKRQLEGRLYQASSATRNLPGWGVADSVLWVSHTTGGEHWHVDNTGFRLSDGKLLWENIDVGYPLAFSQGKILFLRNQNQIPYLKLLQINLVLNDLKTGGATHLNLRIPERANCGSVNDYAWDDAAYVGFWVDARFLYARRKDACGVFVARFDWHGDEEQRPTITPE</sequence>
<dbReference type="RefSeq" id="WP_345450217.1">
    <property type="nucleotide sequence ID" value="NZ_BAABRV010000001.1"/>
</dbReference>
<keyword evidence="1" id="KW-0732">Signal</keyword>
<proteinExistence type="predicted"/>
<accession>A0ABP9X8M9</accession>
<reference evidence="2 3" key="1">
    <citation type="submission" date="2024-02" db="EMBL/GenBank/DDBJ databases">
        <title>Deinococcus aluminii NBRC 112889.</title>
        <authorList>
            <person name="Ichikawa N."/>
            <person name="Katano-Makiyama Y."/>
            <person name="Hidaka K."/>
        </authorList>
    </citation>
    <scope>NUCLEOTIDE SEQUENCE [LARGE SCALE GENOMIC DNA]</scope>
    <source>
        <strain evidence="2 3">NBRC 112889</strain>
    </source>
</reference>
<feature type="chain" id="PRO_5047050305" evidence="1">
    <location>
        <begin position="20"/>
        <end position="231"/>
    </location>
</feature>
<feature type="signal peptide" evidence="1">
    <location>
        <begin position="1"/>
        <end position="19"/>
    </location>
</feature>
<dbReference type="Proteomes" id="UP001404956">
    <property type="component" value="Unassembled WGS sequence"/>
</dbReference>
<comment type="caution">
    <text evidence="2">The sequence shown here is derived from an EMBL/GenBank/DDBJ whole genome shotgun (WGS) entry which is preliminary data.</text>
</comment>
<dbReference type="EMBL" id="BAABRV010000001">
    <property type="protein sequence ID" value="GAA5531738.1"/>
    <property type="molecule type" value="Genomic_DNA"/>
</dbReference>
<evidence type="ECO:0000256" key="1">
    <source>
        <dbReference type="SAM" id="SignalP"/>
    </source>
</evidence>
<evidence type="ECO:0000313" key="2">
    <source>
        <dbReference type="EMBL" id="GAA5531738.1"/>
    </source>
</evidence>
<evidence type="ECO:0000313" key="3">
    <source>
        <dbReference type="Proteomes" id="UP001404956"/>
    </source>
</evidence>
<organism evidence="2 3">
    <name type="scientific">Deinococcus aluminii</name>
    <dbReference type="NCBI Taxonomy" id="1656885"/>
    <lineage>
        <taxon>Bacteria</taxon>
        <taxon>Thermotogati</taxon>
        <taxon>Deinococcota</taxon>
        <taxon>Deinococci</taxon>
        <taxon>Deinococcales</taxon>
        <taxon>Deinococcaceae</taxon>
        <taxon>Deinococcus</taxon>
    </lineage>
</organism>
<name>A0ABP9X8M9_9DEIO</name>
<gene>
    <name evidence="2" type="ORF">Dalu01_00112</name>
</gene>